<accession>A0A9D4KR69</accession>
<dbReference type="Proteomes" id="UP000828390">
    <property type="component" value="Unassembled WGS sequence"/>
</dbReference>
<reference evidence="1" key="1">
    <citation type="journal article" date="2019" name="bioRxiv">
        <title>The Genome of the Zebra Mussel, Dreissena polymorpha: A Resource for Invasive Species Research.</title>
        <authorList>
            <person name="McCartney M.A."/>
            <person name="Auch B."/>
            <person name="Kono T."/>
            <person name="Mallez S."/>
            <person name="Zhang Y."/>
            <person name="Obille A."/>
            <person name="Becker A."/>
            <person name="Abrahante J.E."/>
            <person name="Garbe J."/>
            <person name="Badalamenti J.P."/>
            <person name="Herman A."/>
            <person name="Mangelson H."/>
            <person name="Liachko I."/>
            <person name="Sullivan S."/>
            <person name="Sone E.D."/>
            <person name="Koren S."/>
            <person name="Silverstein K.A.T."/>
            <person name="Beckman K.B."/>
            <person name="Gohl D.M."/>
        </authorList>
    </citation>
    <scope>NUCLEOTIDE SEQUENCE</scope>
    <source>
        <strain evidence="1">Duluth1</strain>
        <tissue evidence="1">Whole animal</tissue>
    </source>
</reference>
<dbReference type="EMBL" id="JAIWYP010000003">
    <property type="protein sequence ID" value="KAH3844188.1"/>
    <property type="molecule type" value="Genomic_DNA"/>
</dbReference>
<protein>
    <submittedName>
        <fullName evidence="1">Uncharacterized protein</fullName>
    </submittedName>
</protein>
<organism evidence="1 2">
    <name type="scientific">Dreissena polymorpha</name>
    <name type="common">Zebra mussel</name>
    <name type="synonym">Mytilus polymorpha</name>
    <dbReference type="NCBI Taxonomy" id="45954"/>
    <lineage>
        <taxon>Eukaryota</taxon>
        <taxon>Metazoa</taxon>
        <taxon>Spiralia</taxon>
        <taxon>Lophotrochozoa</taxon>
        <taxon>Mollusca</taxon>
        <taxon>Bivalvia</taxon>
        <taxon>Autobranchia</taxon>
        <taxon>Heteroconchia</taxon>
        <taxon>Euheterodonta</taxon>
        <taxon>Imparidentia</taxon>
        <taxon>Neoheterodontei</taxon>
        <taxon>Myida</taxon>
        <taxon>Dreissenoidea</taxon>
        <taxon>Dreissenidae</taxon>
        <taxon>Dreissena</taxon>
    </lineage>
</organism>
<dbReference type="SUPFAM" id="SSF52047">
    <property type="entry name" value="RNI-like"/>
    <property type="match status" value="1"/>
</dbReference>
<dbReference type="AlphaFoldDB" id="A0A9D4KR69"/>
<gene>
    <name evidence="1" type="ORF">DPMN_086443</name>
</gene>
<sequence>MSEHPVWIVLNSADPLPALPCIEQIYLRDVTCSSRGLRGLLSSLLTLDHEVECSLVDCSMTSIVQKTRADMKVLNNTLEMVVDEDSPGLWEALHSLNIKSLSLERILAVPMRVKHGELLSQSLLSLTQLETLSIQVFSDIPGLWEALHSLNIKSLSLKGPFRVRHGELSSQSLSSFTQLETLTMHLDKYIVIQPLQSLKYLNIYCNTLLPYQLRELIDTLRACTQTIDSRLEFGCALLTYADDNHDKKRIRQIAPEEYIPIVQELETLENVAVNRFEILDRTRANTWNVIDTCWSARSNGDIDDDKQNGDNVKDYLYTKFVRWLDDEIIHRISMRLQITPGIFYRNFCM</sequence>
<evidence type="ECO:0000313" key="1">
    <source>
        <dbReference type="EMBL" id="KAH3844188.1"/>
    </source>
</evidence>
<comment type="caution">
    <text evidence="1">The sequence shown here is derived from an EMBL/GenBank/DDBJ whole genome shotgun (WGS) entry which is preliminary data.</text>
</comment>
<keyword evidence="2" id="KW-1185">Reference proteome</keyword>
<reference evidence="1" key="2">
    <citation type="submission" date="2020-11" db="EMBL/GenBank/DDBJ databases">
        <authorList>
            <person name="McCartney M.A."/>
            <person name="Auch B."/>
            <person name="Kono T."/>
            <person name="Mallez S."/>
            <person name="Becker A."/>
            <person name="Gohl D.M."/>
            <person name="Silverstein K.A.T."/>
            <person name="Koren S."/>
            <person name="Bechman K.B."/>
            <person name="Herman A."/>
            <person name="Abrahante J.E."/>
            <person name="Garbe J."/>
        </authorList>
    </citation>
    <scope>NUCLEOTIDE SEQUENCE</scope>
    <source>
        <strain evidence="1">Duluth1</strain>
        <tissue evidence="1">Whole animal</tissue>
    </source>
</reference>
<name>A0A9D4KR69_DREPO</name>
<proteinExistence type="predicted"/>
<evidence type="ECO:0000313" key="2">
    <source>
        <dbReference type="Proteomes" id="UP000828390"/>
    </source>
</evidence>